<dbReference type="Pfam" id="PF01740">
    <property type="entry name" value="STAS"/>
    <property type="match status" value="1"/>
</dbReference>
<proteinExistence type="inferred from homology"/>
<dbReference type="InterPro" id="IPR036513">
    <property type="entry name" value="STAS_dom_sf"/>
</dbReference>
<evidence type="ECO:0000259" key="3">
    <source>
        <dbReference type="PROSITE" id="PS50801"/>
    </source>
</evidence>
<reference evidence="5" key="1">
    <citation type="journal article" date="2019" name="Int. J. Syst. Evol. Microbiol.">
        <title>The Global Catalogue of Microorganisms (GCM) 10K type strain sequencing project: providing services to taxonomists for standard genome sequencing and annotation.</title>
        <authorList>
            <consortium name="The Broad Institute Genomics Platform"/>
            <consortium name="The Broad Institute Genome Sequencing Center for Infectious Disease"/>
            <person name="Wu L."/>
            <person name="Ma J."/>
        </authorList>
    </citation>
    <scope>NUCLEOTIDE SEQUENCE [LARGE SCALE GENOMIC DNA]</scope>
    <source>
        <strain evidence="5">CGMCC 4.7289</strain>
    </source>
</reference>
<dbReference type="EMBL" id="JBHSAY010000007">
    <property type="protein sequence ID" value="MFC4131776.1"/>
    <property type="molecule type" value="Genomic_DNA"/>
</dbReference>
<evidence type="ECO:0000313" key="5">
    <source>
        <dbReference type="Proteomes" id="UP001595816"/>
    </source>
</evidence>
<comment type="caution">
    <text evidence="4">The sequence shown here is derived from an EMBL/GenBank/DDBJ whole genome shotgun (WGS) entry which is preliminary data.</text>
</comment>
<dbReference type="Gene3D" id="3.30.750.24">
    <property type="entry name" value="STAS domain"/>
    <property type="match status" value="1"/>
</dbReference>
<organism evidence="4 5">
    <name type="scientific">Hamadaea flava</name>
    <dbReference type="NCBI Taxonomy" id="1742688"/>
    <lineage>
        <taxon>Bacteria</taxon>
        <taxon>Bacillati</taxon>
        <taxon>Actinomycetota</taxon>
        <taxon>Actinomycetes</taxon>
        <taxon>Micromonosporales</taxon>
        <taxon>Micromonosporaceae</taxon>
        <taxon>Hamadaea</taxon>
    </lineage>
</organism>
<dbReference type="PANTHER" id="PTHR33495:SF2">
    <property type="entry name" value="ANTI-SIGMA FACTOR ANTAGONIST TM_1081-RELATED"/>
    <property type="match status" value="1"/>
</dbReference>
<dbReference type="RefSeq" id="WP_253756104.1">
    <property type="nucleotide sequence ID" value="NZ_JAMZDZ010000001.1"/>
</dbReference>
<accession>A0ABV8LLB8</accession>
<keyword evidence="5" id="KW-1185">Reference proteome</keyword>
<dbReference type="PANTHER" id="PTHR33495">
    <property type="entry name" value="ANTI-SIGMA FACTOR ANTAGONIST TM_1081-RELATED-RELATED"/>
    <property type="match status" value="1"/>
</dbReference>
<dbReference type="Proteomes" id="UP001595816">
    <property type="component" value="Unassembled WGS sequence"/>
</dbReference>
<dbReference type="InterPro" id="IPR003658">
    <property type="entry name" value="Anti-sigma_ant"/>
</dbReference>
<sequence length="102" mass="11278">MATHTARVVGDDCVVTLSGEIDMSNSSEVETWLNEAIERNGCSRLEVDLGPLDFLDSFGIRALLRGRERADSAGVAYRLTNPNALVERILRTLGLYDHLATW</sequence>
<dbReference type="InterPro" id="IPR002645">
    <property type="entry name" value="STAS_dom"/>
</dbReference>
<dbReference type="CDD" id="cd07043">
    <property type="entry name" value="STAS_anti-anti-sigma_factors"/>
    <property type="match status" value="1"/>
</dbReference>
<feature type="domain" description="STAS" evidence="3">
    <location>
        <begin position="2"/>
        <end position="102"/>
    </location>
</feature>
<comment type="similarity">
    <text evidence="1 2">Belongs to the anti-sigma-factor antagonist family.</text>
</comment>
<evidence type="ECO:0000256" key="2">
    <source>
        <dbReference type="RuleBase" id="RU003749"/>
    </source>
</evidence>
<dbReference type="NCBIfam" id="TIGR00377">
    <property type="entry name" value="ant_ant_sig"/>
    <property type="match status" value="1"/>
</dbReference>
<evidence type="ECO:0000256" key="1">
    <source>
        <dbReference type="ARBA" id="ARBA00009013"/>
    </source>
</evidence>
<protein>
    <recommendedName>
        <fullName evidence="2">Anti-sigma factor antagonist</fullName>
    </recommendedName>
</protein>
<dbReference type="PROSITE" id="PS50801">
    <property type="entry name" value="STAS"/>
    <property type="match status" value="1"/>
</dbReference>
<evidence type="ECO:0000313" key="4">
    <source>
        <dbReference type="EMBL" id="MFC4131776.1"/>
    </source>
</evidence>
<dbReference type="SUPFAM" id="SSF52091">
    <property type="entry name" value="SpoIIaa-like"/>
    <property type="match status" value="1"/>
</dbReference>
<name>A0ABV8LLB8_9ACTN</name>
<gene>
    <name evidence="4" type="ORF">ACFOZ4_14300</name>
</gene>